<keyword evidence="2" id="KW-1185">Reference proteome</keyword>
<proteinExistence type="predicted"/>
<evidence type="ECO:0000313" key="2">
    <source>
        <dbReference type="Proteomes" id="UP000184442"/>
    </source>
</evidence>
<protein>
    <recommendedName>
        <fullName evidence="3">2-amino-4-ketopentanoate thiolase alpha subunit</fullName>
    </recommendedName>
</protein>
<dbReference type="RefSeq" id="WP_139249956.1">
    <property type="nucleotide sequence ID" value="NZ_FQZS01000012.1"/>
</dbReference>
<dbReference type="AlphaFoldDB" id="A0A1M6FDQ8"/>
<dbReference type="InterPro" id="IPR047755">
    <property type="entry name" value="OrtA"/>
</dbReference>
<dbReference type="EMBL" id="FQZS01000012">
    <property type="protein sequence ID" value="SHI95785.1"/>
    <property type="molecule type" value="Genomic_DNA"/>
</dbReference>
<dbReference type="STRING" id="1122184.SAMN02745176_01907"/>
<gene>
    <name evidence="1" type="ORF">SAMN02745176_01907</name>
</gene>
<dbReference type="Proteomes" id="UP000184442">
    <property type="component" value="Unassembled WGS sequence"/>
</dbReference>
<evidence type="ECO:0000313" key="1">
    <source>
        <dbReference type="EMBL" id="SHI95785.1"/>
    </source>
</evidence>
<sequence>MIKAKKNYWVEIENLVLKPNERASHLPEDTKATPLMMWIKGFLMDDEADIGDEVSVKTLSGRIVKGRLVDINPRHVHDFGNPVHELLEIGMELKENK</sequence>
<dbReference type="Pfam" id="PF22010">
    <property type="entry name" value="OrtA"/>
    <property type="match status" value="1"/>
</dbReference>
<evidence type="ECO:0008006" key="3">
    <source>
        <dbReference type="Google" id="ProtNLM"/>
    </source>
</evidence>
<reference evidence="1 2" key="1">
    <citation type="submission" date="2016-11" db="EMBL/GenBank/DDBJ databases">
        <authorList>
            <person name="Jaros S."/>
            <person name="Januszkiewicz K."/>
            <person name="Wedrychowicz H."/>
        </authorList>
    </citation>
    <scope>NUCLEOTIDE SEQUENCE [LARGE SCALE GENOMIC DNA]</scope>
    <source>
        <strain evidence="1 2">DSM 19022</strain>
    </source>
</reference>
<accession>A0A1M6FDQ8</accession>
<organism evidence="1 2">
    <name type="scientific">Lutispora thermophila DSM 19022</name>
    <dbReference type="NCBI Taxonomy" id="1122184"/>
    <lineage>
        <taxon>Bacteria</taxon>
        <taxon>Bacillati</taxon>
        <taxon>Bacillota</taxon>
        <taxon>Clostridia</taxon>
        <taxon>Lutisporales</taxon>
        <taxon>Lutisporaceae</taxon>
        <taxon>Lutispora</taxon>
    </lineage>
</organism>
<dbReference type="OrthoDB" id="3712030at2"/>
<dbReference type="NCBIfam" id="NF040739">
    <property type="entry name" value="ornith_OrtA"/>
    <property type="match status" value="1"/>
</dbReference>
<name>A0A1M6FDQ8_9FIRM</name>